<evidence type="ECO:0000256" key="7">
    <source>
        <dbReference type="ARBA" id="ARBA00022763"/>
    </source>
</evidence>
<dbReference type="Gene3D" id="2.130.10.10">
    <property type="entry name" value="YVTN repeat-like/Quinoprotein amine dehydrogenase"/>
    <property type="match status" value="5"/>
</dbReference>
<dbReference type="FunFam" id="2.130.10.10:FF:002484">
    <property type="entry name" value="DNA damage-binding protein 1 isoform X3"/>
    <property type="match status" value="1"/>
</dbReference>
<evidence type="ECO:0000256" key="9">
    <source>
        <dbReference type="ARBA" id="ARBA00023204"/>
    </source>
</evidence>
<dbReference type="PANTHER" id="PTHR10644">
    <property type="entry name" value="DNA REPAIR/RNA PROCESSING CPSF FAMILY"/>
    <property type="match status" value="1"/>
</dbReference>
<accession>A0AAQ6IEE2</accession>
<dbReference type="InterPro" id="IPR004871">
    <property type="entry name" value="RSE1/DDB1/CPSF1_C"/>
</dbReference>
<dbReference type="Ensembl" id="ENSATET00000077356.1">
    <property type="protein sequence ID" value="ENSATEP00000075700.1"/>
    <property type="gene ID" value="ENSATEG00000020571.3"/>
</dbReference>
<feature type="domain" description="RSE1/DDB1/CPSF1 C-terminal" evidence="11">
    <location>
        <begin position="676"/>
        <end position="980"/>
    </location>
</feature>
<keyword evidence="6" id="KW-0963">Cytoplasm</keyword>
<dbReference type="SUPFAM" id="SSF50978">
    <property type="entry name" value="WD40 repeat-like"/>
    <property type="match status" value="1"/>
</dbReference>
<keyword evidence="8" id="KW-0238">DNA-binding</keyword>
<dbReference type="Proteomes" id="UP000265040">
    <property type="component" value="Chromosome 3"/>
</dbReference>
<reference evidence="14" key="2">
    <citation type="submission" date="2025-08" db="UniProtKB">
        <authorList>
            <consortium name="Ensembl"/>
        </authorList>
    </citation>
    <scope>IDENTIFICATION</scope>
</reference>
<feature type="domain" description="RSE1/DDB1/CPSF1 first beta-propeller" evidence="12">
    <location>
        <begin position="74"/>
        <end position="240"/>
    </location>
</feature>
<dbReference type="GO" id="GO:0005737">
    <property type="term" value="C:cytoplasm"/>
    <property type="evidence" value="ECO:0007669"/>
    <property type="project" value="UniProtKB-SubCell"/>
</dbReference>
<gene>
    <name evidence="14" type="primary">DDB1</name>
</gene>
<dbReference type="AlphaFoldDB" id="A0AAQ6IEE2"/>
<dbReference type="InterPro" id="IPR036322">
    <property type="entry name" value="WD40_repeat_dom_sf"/>
</dbReference>
<evidence type="ECO:0000256" key="1">
    <source>
        <dbReference type="ARBA" id="ARBA00004123"/>
    </source>
</evidence>
<dbReference type="FunFam" id="2.130.10.10:FF:000073">
    <property type="entry name" value="DNA damage-binding protein 1"/>
    <property type="match status" value="1"/>
</dbReference>
<evidence type="ECO:0000256" key="4">
    <source>
        <dbReference type="ARBA" id="ARBA00007453"/>
    </source>
</evidence>
<proteinExistence type="inferred from homology"/>
<organism evidence="14 15">
    <name type="scientific">Anabas testudineus</name>
    <name type="common">Climbing perch</name>
    <name type="synonym">Anthias testudineus</name>
    <dbReference type="NCBI Taxonomy" id="64144"/>
    <lineage>
        <taxon>Eukaryota</taxon>
        <taxon>Metazoa</taxon>
        <taxon>Chordata</taxon>
        <taxon>Craniata</taxon>
        <taxon>Vertebrata</taxon>
        <taxon>Euteleostomi</taxon>
        <taxon>Actinopterygii</taxon>
        <taxon>Neopterygii</taxon>
        <taxon>Teleostei</taxon>
        <taxon>Neoteleostei</taxon>
        <taxon>Acanthomorphata</taxon>
        <taxon>Anabantaria</taxon>
        <taxon>Anabantiformes</taxon>
        <taxon>Anabantoidei</taxon>
        <taxon>Anabantidae</taxon>
        <taxon>Anabas</taxon>
    </lineage>
</organism>
<comment type="similarity">
    <text evidence="4">Belongs to the DDB1 family.</text>
</comment>
<evidence type="ECO:0000259" key="11">
    <source>
        <dbReference type="Pfam" id="PF03178"/>
    </source>
</evidence>
<evidence type="ECO:0000313" key="14">
    <source>
        <dbReference type="Ensembl" id="ENSATEP00000075700.1"/>
    </source>
</evidence>
<comment type="subcellular location">
    <subcellularLocation>
        <location evidence="2">Cytoplasm</location>
    </subcellularLocation>
    <subcellularLocation>
        <location evidence="1">Nucleus</location>
    </subcellularLocation>
</comment>
<evidence type="ECO:0000256" key="3">
    <source>
        <dbReference type="ARBA" id="ARBA00004906"/>
    </source>
</evidence>
<dbReference type="GO" id="GO:0006281">
    <property type="term" value="P:DNA repair"/>
    <property type="evidence" value="ECO:0007669"/>
    <property type="project" value="UniProtKB-KW"/>
</dbReference>
<evidence type="ECO:0000259" key="12">
    <source>
        <dbReference type="Pfam" id="PF10433"/>
    </source>
</evidence>
<comment type="pathway">
    <text evidence="3">Protein modification; protein ubiquitination.</text>
</comment>
<dbReference type="Gene3D" id="1.10.150.910">
    <property type="match status" value="1"/>
</dbReference>
<dbReference type="GO" id="GO:0003677">
    <property type="term" value="F:DNA binding"/>
    <property type="evidence" value="ECO:0007669"/>
    <property type="project" value="UniProtKB-KW"/>
</dbReference>
<dbReference type="GeneTree" id="ENSGT00950000183151"/>
<feature type="domain" description="RSE1/DDB1/CPSF1 first beta-propeller" evidence="12">
    <location>
        <begin position="14"/>
        <end position="71"/>
    </location>
</feature>
<reference evidence="14" key="3">
    <citation type="submission" date="2025-09" db="UniProtKB">
        <authorList>
            <consortium name="Ensembl"/>
        </authorList>
    </citation>
    <scope>IDENTIFICATION</scope>
</reference>
<name>A0AAQ6IEE2_ANATE</name>
<keyword evidence="9" id="KW-0234">DNA repair</keyword>
<evidence type="ECO:0000256" key="8">
    <source>
        <dbReference type="ARBA" id="ARBA00023125"/>
    </source>
</evidence>
<dbReference type="InterPro" id="IPR058543">
    <property type="entry name" value="Beta-prop_RSE1/DDB1/CPSF1_2nd"/>
</dbReference>
<dbReference type="FunFam" id="1.10.150.910:FF:000001">
    <property type="entry name" value="DNA damage-binding protein 1"/>
    <property type="match status" value="1"/>
</dbReference>
<evidence type="ECO:0000313" key="15">
    <source>
        <dbReference type="Proteomes" id="UP000265040"/>
    </source>
</evidence>
<protein>
    <recommendedName>
        <fullName evidence="5">DNA damage-binding protein 1</fullName>
    </recommendedName>
</protein>
<dbReference type="InterPro" id="IPR050358">
    <property type="entry name" value="RSE1/DDB1/CFT1"/>
</dbReference>
<evidence type="ECO:0000259" key="13">
    <source>
        <dbReference type="Pfam" id="PF23726"/>
    </source>
</evidence>
<sequence length="1021" mass="113161">MSYNYVVTAQKPTAVNACITGHFTSPEDLNLLIAKNTRLEIYVVTAEGLRPVKEVGMYGKIAVMELFRPKDPQGRHVKTYEVSLREKEFNKGPWKQENVEAEASMVIPVPEPFGGAIIIGQESITYHNGDKYLAIAPPTIKQSTIVCHNRVDPNGSRYLLGDMEGRLFMLLLEKEELMDGTVALKDLHVELLGETSIAECLTYLDNGVVFVGSRLGDSQLVKLNVDSNDQGSYVAVMETFTNLGPIVDMCVVDLERQGQGQLVTCSGAFKEGSLRIIRNGIGIHEHASIDLPGIKGLWPLRSEAGRETDDMLVLSFVGQTRVLMLSGEEVEETELPGFVDNQQTFYCGNVAHQQLIQVSIYTCIPVKMYQAYLHENIWTSQFKTGVPLDFLNSKLTIVINYSIVVFLHLIICTLLDTTEMEHEVACLDITPLGEGGGESPLCAVGLWTDISARVLKLPCFTALHKEMLGGEIIPRSILMTTFEGSYYLLCALGDGALFYFGLDLQTGALSERKKVTLGTQPTVLRTFRSLSTSNVFACSDRPTVIYSSNHKLVFSNVNLKEVNYMCPLNSEGYPDSLALANNSTLTIGTIDEIQKLHIRTVPLYESPRRICYQEVSQCFGVLSSRVEIQDVSGTTSAVRPSASTQALSSSVSSSKLFPSSTSPHETSFGEEVEVHSLLVVDQHTFEVLHAHQFLPSEYALSMVSCRLGKDPSVYFIVGTAMVYPEEAEPKQGRIIVFHYTDGKLQTVAEKEVKGAVYSMVEFNGKLLASINSTVRLYEWTAEKELRTECNHYNNIMALYLKTKGDFILVGDLMRSVLLLAYKPMEGNFEEIARDFNPNWMSAVEILDDDNFLGAENAFNLFVCQKDSAATTDEERQHLQEVGVFHLGEFVNVFCHGSLVLQNLGESSTPTQGSVLFGTVNGMIGLVTSLSEGWYSLLLDLQNRLNKVIKSVGKIESFHTERKTEQATGFIDGDLIESFLDLGRAKMQEVVSTLQIDDGSGMKREATVDEVIKIVEELTRIH</sequence>
<reference evidence="14 15" key="1">
    <citation type="submission" date="2021-04" db="EMBL/GenBank/DDBJ databases">
        <authorList>
            <consortium name="Wellcome Sanger Institute Data Sharing"/>
        </authorList>
    </citation>
    <scope>NUCLEOTIDE SEQUENCE [LARGE SCALE GENOMIC DNA]</scope>
</reference>
<dbReference type="GO" id="GO:0005634">
    <property type="term" value="C:nucleus"/>
    <property type="evidence" value="ECO:0007669"/>
    <property type="project" value="UniProtKB-SubCell"/>
</dbReference>
<dbReference type="Pfam" id="PF03178">
    <property type="entry name" value="CPSF_A"/>
    <property type="match status" value="1"/>
</dbReference>
<keyword evidence="10" id="KW-0539">Nucleus</keyword>
<dbReference type="InterPro" id="IPR018846">
    <property type="entry name" value="Beta-prop_RSE1/DDB1/CPSF1_1st"/>
</dbReference>
<feature type="domain" description="RSE1/DDB1/CPSF1 second beta-propeller" evidence="13">
    <location>
        <begin position="283"/>
        <end position="590"/>
    </location>
</feature>
<keyword evidence="15" id="KW-1185">Reference proteome</keyword>
<dbReference type="Pfam" id="PF23726">
    <property type="entry name" value="Beta-prop_RSE1_2nd"/>
    <property type="match status" value="1"/>
</dbReference>
<evidence type="ECO:0000256" key="2">
    <source>
        <dbReference type="ARBA" id="ARBA00004496"/>
    </source>
</evidence>
<dbReference type="InterPro" id="IPR015943">
    <property type="entry name" value="WD40/YVTN_repeat-like_dom_sf"/>
</dbReference>
<evidence type="ECO:0000256" key="10">
    <source>
        <dbReference type="ARBA" id="ARBA00023242"/>
    </source>
</evidence>
<dbReference type="Pfam" id="PF10433">
    <property type="entry name" value="Beta-prop_RSE1_1st"/>
    <property type="match status" value="2"/>
</dbReference>
<evidence type="ECO:0000256" key="5">
    <source>
        <dbReference type="ARBA" id="ARBA00014577"/>
    </source>
</evidence>
<keyword evidence="7" id="KW-0227">DNA damage</keyword>
<evidence type="ECO:0000256" key="6">
    <source>
        <dbReference type="ARBA" id="ARBA00022490"/>
    </source>
</evidence>